<evidence type="ECO:0000313" key="3">
    <source>
        <dbReference type="Proteomes" id="UP000019050"/>
    </source>
</evidence>
<dbReference type="InterPro" id="IPR050237">
    <property type="entry name" value="ATP-dep_AMP-bd_enzyme"/>
</dbReference>
<dbReference type="InterPro" id="IPR042099">
    <property type="entry name" value="ANL_N_sf"/>
</dbReference>
<accession>W1Q2I0</accession>
<sequence>MARFDYEPLNLYDNFATASRKWPHVPIYFDQILAAFPELGLETSYQDALKSIDRCAKQLARLGIKPGTKVMVYKSPAFDTYLLALALTKLGAVPVMVSYHLGAEVIKVFGQRLGQGHALIYDQKTAKNVSQLATPNGSSYLSLDSILDAKEVNELESTKFDLDAIAYMTHTSGTTGVPKLICHSYRSMGWRTLWQKRVLDQMQERKLCSFLVSPVHSRFNIGVSSLMSLGFPMMPLSNPDLASVEAAFRAHPPYAVETHPNHFVQWRGLAQDKPELFKETKYFHSTFDAINGDTMASFLKAAKANHPVFLQVYGQSECGPMILRSHRLRSLANLEARDMGLGLGDLTKARICDAEGNPVKQGQPGHIQLYSRGRALTYYQEEGRFAENVYGDWWDSGDHGYLDQRGHLFLQDRQVDLVEALPSTLAIEDRLLDKLDFLAEAVIIRDPKGYAQPVIAIKDGMSIDWQAWWHLTADMPHLNQPIIMEWSDIPRTATMKVQRLALRQELFN</sequence>
<dbReference type="HOGENOM" id="CLU_000022_74_1_9"/>
<dbReference type="InterPro" id="IPR020845">
    <property type="entry name" value="AMP-binding_CS"/>
</dbReference>
<organism evidence="2 3">
    <name type="scientific">Abiotrophia defectiva ATCC 49176</name>
    <dbReference type="NCBI Taxonomy" id="592010"/>
    <lineage>
        <taxon>Bacteria</taxon>
        <taxon>Bacillati</taxon>
        <taxon>Bacillota</taxon>
        <taxon>Bacilli</taxon>
        <taxon>Lactobacillales</taxon>
        <taxon>Aerococcaceae</taxon>
        <taxon>Abiotrophia</taxon>
    </lineage>
</organism>
<reference evidence="2" key="1">
    <citation type="submission" date="2013-06" db="EMBL/GenBank/DDBJ databases">
        <authorList>
            <person name="Weinstock G."/>
            <person name="Sodergren E."/>
            <person name="Clifton S."/>
            <person name="Fulton L."/>
            <person name="Fulton B."/>
            <person name="Courtney L."/>
            <person name="Fronick C."/>
            <person name="Harrison M."/>
            <person name="Strong C."/>
            <person name="Farmer C."/>
            <person name="Delahaunty K."/>
            <person name="Markovic C."/>
            <person name="Hall O."/>
            <person name="Minx P."/>
            <person name="Tomlinson C."/>
            <person name="Mitreva M."/>
            <person name="Nelson J."/>
            <person name="Hou S."/>
            <person name="Wollam A."/>
            <person name="Pepin K.H."/>
            <person name="Johnson M."/>
            <person name="Bhonagiri V."/>
            <person name="Nash W.E."/>
            <person name="Warren W."/>
            <person name="Chinwalla A."/>
            <person name="Mardis E.R."/>
            <person name="Wilson R.K."/>
        </authorList>
    </citation>
    <scope>NUCLEOTIDE SEQUENCE [LARGE SCALE GENOMIC DNA]</scope>
    <source>
        <strain evidence="2">ATCC 49176</strain>
    </source>
</reference>
<dbReference type="eggNOG" id="COG0318">
    <property type="taxonomic scope" value="Bacteria"/>
</dbReference>
<evidence type="ECO:0000313" key="2">
    <source>
        <dbReference type="EMBL" id="ESK65261.1"/>
    </source>
</evidence>
<dbReference type="RefSeq" id="WP_023392064.1">
    <property type="nucleotide sequence ID" value="NZ_KI535340.1"/>
</dbReference>
<dbReference type="PANTHER" id="PTHR43767:SF1">
    <property type="entry name" value="NONRIBOSOMAL PEPTIDE SYNTHASE PES1 (EUROFUNG)-RELATED"/>
    <property type="match status" value="1"/>
</dbReference>
<protein>
    <submittedName>
        <fullName evidence="2">AMP-binding enzyme</fullName>
    </submittedName>
</protein>
<dbReference type="AlphaFoldDB" id="W1Q2I0"/>
<dbReference type="Pfam" id="PF00501">
    <property type="entry name" value="AMP-binding"/>
    <property type="match status" value="1"/>
</dbReference>
<dbReference type="InterPro" id="IPR000873">
    <property type="entry name" value="AMP-dep_synth/lig_dom"/>
</dbReference>
<dbReference type="OrthoDB" id="9765680at2"/>
<dbReference type="EMBL" id="ACIN03000013">
    <property type="protein sequence ID" value="ESK65261.1"/>
    <property type="molecule type" value="Genomic_DNA"/>
</dbReference>
<dbReference type="SUPFAM" id="SSF56801">
    <property type="entry name" value="Acetyl-CoA synthetase-like"/>
    <property type="match status" value="1"/>
</dbReference>
<gene>
    <name evidence="2" type="ORF">GCWU000182_001422</name>
</gene>
<feature type="domain" description="AMP-dependent synthetase/ligase" evidence="1">
    <location>
        <begin position="39"/>
        <end position="379"/>
    </location>
</feature>
<dbReference type="GeneID" id="84817925"/>
<dbReference type="STRING" id="592010.GCWU000182_001422"/>
<dbReference type="PROSITE" id="PS00455">
    <property type="entry name" value="AMP_BINDING"/>
    <property type="match status" value="1"/>
</dbReference>
<dbReference type="Proteomes" id="UP000019050">
    <property type="component" value="Unassembled WGS sequence"/>
</dbReference>
<proteinExistence type="predicted"/>
<dbReference type="PANTHER" id="PTHR43767">
    <property type="entry name" value="LONG-CHAIN-FATTY-ACID--COA LIGASE"/>
    <property type="match status" value="1"/>
</dbReference>
<evidence type="ECO:0000259" key="1">
    <source>
        <dbReference type="Pfam" id="PF00501"/>
    </source>
</evidence>
<dbReference type="Gene3D" id="3.40.50.12780">
    <property type="entry name" value="N-terminal domain of ligase-like"/>
    <property type="match status" value="1"/>
</dbReference>
<keyword evidence="3" id="KW-1185">Reference proteome</keyword>
<comment type="caution">
    <text evidence="2">The sequence shown here is derived from an EMBL/GenBank/DDBJ whole genome shotgun (WGS) entry which is preliminary data.</text>
</comment>
<name>W1Q2I0_ABIDE</name>